<dbReference type="Proteomes" id="UP001231649">
    <property type="component" value="Chromosome 16"/>
</dbReference>
<name>A0ACC2QNK0_9NEOP</name>
<dbReference type="EMBL" id="CM056792">
    <property type="protein sequence ID" value="KAJ8721799.1"/>
    <property type="molecule type" value="Genomic_DNA"/>
</dbReference>
<proteinExistence type="predicted"/>
<gene>
    <name evidence="1" type="ORF">PYW08_004201</name>
</gene>
<accession>A0ACC2QNK0</accession>
<protein>
    <submittedName>
        <fullName evidence="1">Uncharacterized protein</fullName>
    </submittedName>
</protein>
<comment type="caution">
    <text evidence="1">The sequence shown here is derived from an EMBL/GenBank/DDBJ whole genome shotgun (WGS) entry which is preliminary data.</text>
</comment>
<organism evidence="1 2">
    <name type="scientific">Mythimna loreyi</name>
    <dbReference type="NCBI Taxonomy" id="667449"/>
    <lineage>
        <taxon>Eukaryota</taxon>
        <taxon>Metazoa</taxon>
        <taxon>Ecdysozoa</taxon>
        <taxon>Arthropoda</taxon>
        <taxon>Hexapoda</taxon>
        <taxon>Insecta</taxon>
        <taxon>Pterygota</taxon>
        <taxon>Neoptera</taxon>
        <taxon>Endopterygota</taxon>
        <taxon>Lepidoptera</taxon>
        <taxon>Glossata</taxon>
        <taxon>Ditrysia</taxon>
        <taxon>Noctuoidea</taxon>
        <taxon>Noctuidae</taxon>
        <taxon>Noctuinae</taxon>
        <taxon>Hadenini</taxon>
        <taxon>Mythimna</taxon>
    </lineage>
</organism>
<reference evidence="1" key="1">
    <citation type="submission" date="2023-03" db="EMBL/GenBank/DDBJ databases">
        <title>Chromosome-level genomes of two armyworms, Mythimna separata and Mythimna loreyi, provide insights into the biosynthesis and reception of sex pheromones.</title>
        <authorList>
            <person name="Zhao H."/>
        </authorList>
    </citation>
    <scope>NUCLEOTIDE SEQUENCE</scope>
    <source>
        <strain evidence="1">BeijingLab</strain>
    </source>
</reference>
<sequence length="360" mass="39529">MPAKCGGCGKFVSASDSTKCTKCGSVYHRTCVGLPAKGPATTIGQCPECRRNVRRDNKAETPVRGLVTELQKEESAEVQLSTPPPLPVSSPVVSPPPDVAAPPSAVVSHHDIPQDVGAALRLVAEELRTLKFEVLELRRDVAEIKAANESCHIRMDGIESRLEVLEKRQCEGCVSSADLGVVEQLKRDLNDRDQELMSNDVVITNVPEALGENTTHLLQLIGTKLGVTVEDRDIVCAERAGGRHIKATSPSASAEPRPRPIIVRLARRDQRDALLNGARVRRGATTENLGISGKPVRFYVNERLTRQNQQLFRQTRAAAGIHGWRFVWSRRGRILARCKPGDPIHRIASEEDIEKFMGPF</sequence>
<evidence type="ECO:0000313" key="1">
    <source>
        <dbReference type="EMBL" id="KAJ8721799.1"/>
    </source>
</evidence>
<evidence type="ECO:0000313" key="2">
    <source>
        <dbReference type="Proteomes" id="UP001231649"/>
    </source>
</evidence>
<keyword evidence="2" id="KW-1185">Reference proteome</keyword>